<dbReference type="EMBL" id="GBRH01195201">
    <property type="protein sequence ID" value="JAE02695.1"/>
    <property type="molecule type" value="Transcribed_RNA"/>
</dbReference>
<protein>
    <submittedName>
        <fullName evidence="1">Uncharacterized protein</fullName>
    </submittedName>
</protein>
<sequence>MSGSMSLTRPTPSWKKVVDRCGSGNVSITRKFDENWHSPVKRWAELGLFL</sequence>
<reference evidence="1" key="2">
    <citation type="journal article" date="2015" name="Data Brief">
        <title>Shoot transcriptome of the giant reed, Arundo donax.</title>
        <authorList>
            <person name="Barrero R.A."/>
            <person name="Guerrero F.D."/>
            <person name="Moolhuijzen P."/>
            <person name="Goolsby J.A."/>
            <person name="Tidwell J."/>
            <person name="Bellgard S.E."/>
            <person name="Bellgard M.I."/>
        </authorList>
    </citation>
    <scope>NUCLEOTIDE SEQUENCE</scope>
    <source>
        <tissue evidence="1">Shoot tissue taken approximately 20 cm above the soil surface</tissue>
    </source>
</reference>
<organism evidence="1">
    <name type="scientific">Arundo donax</name>
    <name type="common">Giant reed</name>
    <name type="synonym">Donax arundinaceus</name>
    <dbReference type="NCBI Taxonomy" id="35708"/>
    <lineage>
        <taxon>Eukaryota</taxon>
        <taxon>Viridiplantae</taxon>
        <taxon>Streptophyta</taxon>
        <taxon>Embryophyta</taxon>
        <taxon>Tracheophyta</taxon>
        <taxon>Spermatophyta</taxon>
        <taxon>Magnoliopsida</taxon>
        <taxon>Liliopsida</taxon>
        <taxon>Poales</taxon>
        <taxon>Poaceae</taxon>
        <taxon>PACMAD clade</taxon>
        <taxon>Arundinoideae</taxon>
        <taxon>Arundineae</taxon>
        <taxon>Arundo</taxon>
    </lineage>
</organism>
<evidence type="ECO:0000313" key="1">
    <source>
        <dbReference type="EMBL" id="JAE02695.1"/>
    </source>
</evidence>
<name>A0A0A9EPP0_ARUDO</name>
<accession>A0A0A9EPP0</accession>
<reference evidence="1" key="1">
    <citation type="submission" date="2014-09" db="EMBL/GenBank/DDBJ databases">
        <authorList>
            <person name="Magalhaes I.L.F."/>
            <person name="Oliveira U."/>
            <person name="Santos F.R."/>
            <person name="Vidigal T.H.D.A."/>
            <person name="Brescovit A.D."/>
            <person name="Santos A.J."/>
        </authorList>
    </citation>
    <scope>NUCLEOTIDE SEQUENCE</scope>
    <source>
        <tissue evidence="1">Shoot tissue taken approximately 20 cm above the soil surface</tissue>
    </source>
</reference>
<proteinExistence type="predicted"/>
<dbReference type="AlphaFoldDB" id="A0A0A9EPP0"/>